<organism evidence="1 2">
    <name type="scientific">Amycolatopsis albidoflavus</name>
    <dbReference type="NCBI Taxonomy" id="102226"/>
    <lineage>
        <taxon>Bacteria</taxon>
        <taxon>Bacillati</taxon>
        <taxon>Actinomycetota</taxon>
        <taxon>Actinomycetes</taxon>
        <taxon>Pseudonocardiales</taxon>
        <taxon>Pseudonocardiaceae</taxon>
        <taxon>Amycolatopsis</taxon>
    </lineage>
</organism>
<name>A0ABW5HTG3_9PSEU</name>
<evidence type="ECO:0000313" key="1">
    <source>
        <dbReference type="EMBL" id="MFD2479560.1"/>
    </source>
</evidence>
<dbReference type="RefSeq" id="WP_344282366.1">
    <property type="nucleotide sequence ID" value="NZ_BAAAHV010000021.1"/>
</dbReference>
<keyword evidence="2" id="KW-1185">Reference proteome</keyword>
<gene>
    <name evidence="1" type="ORF">ACFSUT_04675</name>
</gene>
<proteinExistence type="predicted"/>
<dbReference type="Proteomes" id="UP001597542">
    <property type="component" value="Unassembled WGS sequence"/>
</dbReference>
<accession>A0ABW5HTG3</accession>
<dbReference type="EMBL" id="JBHUKQ010000003">
    <property type="protein sequence ID" value="MFD2479560.1"/>
    <property type="molecule type" value="Genomic_DNA"/>
</dbReference>
<comment type="caution">
    <text evidence="1">The sequence shown here is derived from an EMBL/GenBank/DDBJ whole genome shotgun (WGS) entry which is preliminary data.</text>
</comment>
<sequence length="64" mass="7220">MFTDELLLFQQAGMPLPGVEIDPSRGLRVGEAYLTAFLDQHLRGVHQPLLDGPSPRFPEVRFWG</sequence>
<evidence type="ECO:0000313" key="2">
    <source>
        <dbReference type="Proteomes" id="UP001597542"/>
    </source>
</evidence>
<reference evidence="2" key="1">
    <citation type="journal article" date="2019" name="Int. J. Syst. Evol. Microbiol.">
        <title>The Global Catalogue of Microorganisms (GCM) 10K type strain sequencing project: providing services to taxonomists for standard genome sequencing and annotation.</title>
        <authorList>
            <consortium name="The Broad Institute Genomics Platform"/>
            <consortium name="The Broad Institute Genome Sequencing Center for Infectious Disease"/>
            <person name="Wu L."/>
            <person name="Ma J."/>
        </authorList>
    </citation>
    <scope>NUCLEOTIDE SEQUENCE [LARGE SCALE GENOMIC DNA]</scope>
    <source>
        <strain evidence="2">CGMCC 4.7638</strain>
    </source>
</reference>
<protein>
    <submittedName>
        <fullName evidence="1">Uncharacterized protein</fullName>
    </submittedName>
</protein>